<dbReference type="Proteomes" id="UP000049855">
    <property type="component" value="Unassembled WGS sequence"/>
</dbReference>
<dbReference type="AlphaFoldDB" id="A0A0U1KRD0"/>
<evidence type="ECO:0000313" key="2">
    <source>
        <dbReference type="Proteomes" id="UP000049855"/>
    </source>
</evidence>
<sequence>MFKHEYIQALEQSHERSQVFTGYIAEQVLQAQGEYIRLLRLA</sequence>
<keyword evidence="2" id="KW-1185">Reference proteome</keyword>
<protein>
    <submittedName>
        <fullName evidence="1">Uncharacterized protein</fullName>
    </submittedName>
</protein>
<proteinExistence type="predicted"/>
<name>A0A0U1KRD0_9FIRM</name>
<dbReference type="EMBL" id="CTRP01000001">
    <property type="protein sequence ID" value="CQR69976.1"/>
    <property type="molecule type" value="Genomic_DNA"/>
</dbReference>
<gene>
    <name evidence="1" type="ORF">SpAn4DRAFT_4841</name>
</gene>
<reference evidence="2" key="1">
    <citation type="submission" date="2015-03" db="EMBL/GenBank/DDBJ databases">
        <authorList>
            <person name="Nijsse Bart"/>
        </authorList>
    </citation>
    <scope>NUCLEOTIDE SEQUENCE [LARGE SCALE GENOMIC DNA]</scope>
</reference>
<evidence type="ECO:0000313" key="1">
    <source>
        <dbReference type="EMBL" id="CQR69976.1"/>
    </source>
</evidence>
<accession>A0A0U1KRD0</accession>
<organism evidence="1 2">
    <name type="scientific">Sporomusa ovata</name>
    <dbReference type="NCBI Taxonomy" id="2378"/>
    <lineage>
        <taxon>Bacteria</taxon>
        <taxon>Bacillati</taxon>
        <taxon>Bacillota</taxon>
        <taxon>Negativicutes</taxon>
        <taxon>Selenomonadales</taxon>
        <taxon>Sporomusaceae</taxon>
        <taxon>Sporomusa</taxon>
    </lineage>
</organism>